<dbReference type="PROSITE" id="PS51082">
    <property type="entry name" value="WH2"/>
    <property type="match status" value="1"/>
</dbReference>
<feature type="compositionally biased region" description="Low complexity" evidence="8">
    <location>
        <begin position="111"/>
        <end position="131"/>
    </location>
</feature>
<keyword evidence="7" id="KW-0539">Nucleus</keyword>
<feature type="domain" description="WH1" evidence="10">
    <location>
        <begin position="1"/>
        <end position="26"/>
    </location>
</feature>
<proteinExistence type="predicted"/>
<dbReference type="GO" id="GO:0007015">
    <property type="term" value="P:actin filament organization"/>
    <property type="evidence" value="ECO:0007669"/>
    <property type="project" value="InterPro"/>
</dbReference>
<dbReference type="GO" id="GO:0005634">
    <property type="term" value="C:nucleus"/>
    <property type="evidence" value="ECO:0007669"/>
    <property type="project" value="UniProtKB-SubCell"/>
</dbReference>
<keyword evidence="6" id="KW-0206">Cytoskeleton</keyword>
<dbReference type="GO" id="GO:0005856">
    <property type="term" value="C:cytoskeleton"/>
    <property type="evidence" value="ECO:0007669"/>
    <property type="project" value="UniProtKB-SubCell"/>
</dbReference>
<dbReference type="STRING" id="4829.A0A163KBS8"/>
<organism evidence="12">
    <name type="scientific">Absidia glauca</name>
    <name type="common">Pin mould</name>
    <dbReference type="NCBI Taxonomy" id="4829"/>
    <lineage>
        <taxon>Eukaryota</taxon>
        <taxon>Fungi</taxon>
        <taxon>Fungi incertae sedis</taxon>
        <taxon>Mucoromycota</taxon>
        <taxon>Mucoromycotina</taxon>
        <taxon>Mucoromycetes</taxon>
        <taxon>Mucorales</taxon>
        <taxon>Cunninghamellaceae</taxon>
        <taxon>Absidia</taxon>
    </lineage>
</organism>
<dbReference type="InterPro" id="IPR000697">
    <property type="entry name" value="WH1/EVH1_dom"/>
</dbReference>
<feature type="domain" description="CRIB" evidence="9">
    <location>
        <begin position="51"/>
        <end position="64"/>
    </location>
</feature>
<evidence type="ECO:0000256" key="8">
    <source>
        <dbReference type="SAM" id="MobiDB-lite"/>
    </source>
</evidence>
<dbReference type="PROSITE" id="PS50229">
    <property type="entry name" value="WH1"/>
    <property type="match status" value="1"/>
</dbReference>
<evidence type="ECO:0000259" key="11">
    <source>
        <dbReference type="PROSITE" id="PS51082"/>
    </source>
</evidence>
<evidence type="ECO:0000256" key="7">
    <source>
        <dbReference type="ARBA" id="ARBA00023242"/>
    </source>
</evidence>
<dbReference type="EMBL" id="LT554703">
    <property type="protein sequence ID" value="SAM07073.1"/>
    <property type="molecule type" value="Genomic_DNA"/>
</dbReference>
<dbReference type="Pfam" id="PF00786">
    <property type="entry name" value="PBD"/>
    <property type="match status" value="1"/>
</dbReference>
<evidence type="ECO:0000256" key="4">
    <source>
        <dbReference type="ARBA" id="ARBA00022553"/>
    </source>
</evidence>
<keyword evidence="3" id="KW-0963">Cytoplasm</keyword>
<name>A0A163KBS8_ABSGL</name>
<dbReference type="Gene3D" id="3.90.810.10">
    <property type="entry name" value="CRIB domain"/>
    <property type="match status" value="1"/>
</dbReference>
<keyword evidence="5" id="KW-0677">Repeat</keyword>
<evidence type="ECO:0000259" key="10">
    <source>
        <dbReference type="PROSITE" id="PS50229"/>
    </source>
</evidence>
<evidence type="ECO:0000256" key="1">
    <source>
        <dbReference type="ARBA" id="ARBA00004123"/>
    </source>
</evidence>
<dbReference type="InterPro" id="IPR036936">
    <property type="entry name" value="CRIB_dom_sf"/>
</dbReference>
<reference evidence="12" key="1">
    <citation type="submission" date="2016-04" db="EMBL/GenBank/DDBJ databases">
        <authorList>
            <person name="Evans L.H."/>
            <person name="Alamgir A."/>
            <person name="Owens N."/>
            <person name="Weber N.D."/>
            <person name="Virtaneva K."/>
            <person name="Barbian K."/>
            <person name="Babar A."/>
            <person name="Rosenke K."/>
        </authorList>
    </citation>
    <scope>NUCLEOTIDE SEQUENCE [LARGE SCALE GENOMIC DNA]</scope>
    <source>
        <strain evidence="12">CBS 101.48</strain>
    </source>
</reference>
<evidence type="ECO:0000256" key="6">
    <source>
        <dbReference type="ARBA" id="ARBA00023212"/>
    </source>
</evidence>
<dbReference type="GO" id="GO:0003779">
    <property type="term" value="F:actin binding"/>
    <property type="evidence" value="ECO:0007669"/>
    <property type="project" value="InterPro"/>
</dbReference>
<accession>A0A163KBS8</accession>
<dbReference type="PROSITE" id="PS50108">
    <property type="entry name" value="CRIB"/>
    <property type="match status" value="1"/>
</dbReference>
<dbReference type="InterPro" id="IPR003124">
    <property type="entry name" value="WH2_dom"/>
</dbReference>
<keyword evidence="13" id="KW-1185">Reference proteome</keyword>
<evidence type="ECO:0000313" key="12">
    <source>
        <dbReference type="EMBL" id="SAM07073.1"/>
    </source>
</evidence>
<evidence type="ECO:0000256" key="2">
    <source>
        <dbReference type="ARBA" id="ARBA00004245"/>
    </source>
</evidence>
<sequence length="220" mass="23319">MAGLSFSNEEDASVFFSKVTTREKEKPAKKKKAKETSGKKPTRGKLNKTQIGLPSEFRHLGHIGYTPEKGFSVQNTDSEWNGVFDQLQSLGISEREINENQDFIKDFVNQRAPPGNGLPPAASPASGRGALLDSIRNAGGIGALKKTPKEVQRDRSGASSASSMAAGAGLGAAAGTMGSPSGGDDLTSSLFNALQNRKKSVLADDDDDQDDEDSDGSEWE</sequence>
<protein>
    <recommendedName>
        <fullName evidence="14">CRIB domain-containing protein</fullName>
    </recommendedName>
</protein>
<evidence type="ECO:0008006" key="14">
    <source>
        <dbReference type="Google" id="ProtNLM"/>
    </source>
</evidence>
<feature type="compositionally biased region" description="Polar residues" evidence="8">
    <location>
        <begin position="186"/>
        <end position="195"/>
    </location>
</feature>
<gene>
    <name evidence="12" type="primary">ABSGL_12707.1 scaffold 13359</name>
</gene>
<keyword evidence="4" id="KW-0597">Phosphoprotein</keyword>
<feature type="region of interest" description="Disordered" evidence="8">
    <location>
        <begin position="16"/>
        <end position="52"/>
    </location>
</feature>
<dbReference type="CDD" id="cd00132">
    <property type="entry name" value="CRIB"/>
    <property type="match status" value="1"/>
</dbReference>
<dbReference type="Proteomes" id="UP000078561">
    <property type="component" value="Unassembled WGS sequence"/>
</dbReference>
<dbReference type="OrthoDB" id="8963340at2759"/>
<dbReference type="AlphaFoldDB" id="A0A163KBS8"/>
<evidence type="ECO:0000259" key="9">
    <source>
        <dbReference type="PROSITE" id="PS50108"/>
    </source>
</evidence>
<dbReference type="SUPFAM" id="SSF47912">
    <property type="entry name" value="Wiscott-Aldrich syndrome protein, WASP, C-terminal domain"/>
    <property type="match status" value="1"/>
</dbReference>
<dbReference type="InterPro" id="IPR000095">
    <property type="entry name" value="CRIB_dom"/>
</dbReference>
<feature type="compositionally biased region" description="Acidic residues" evidence="8">
    <location>
        <begin position="203"/>
        <end position="220"/>
    </location>
</feature>
<evidence type="ECO:0000313" key="13">
    <source>
        <dbReference type="Proteomes" id="UP000078561"/>
    </source>
</evidence>
<comment type="subcellular location">
    <subcellularLocation>
        <location evidence="2">Cytoplasm</location>
        <location evidence="2">Cytoskeleton</location>
    </subcellularLocation>
    <subcellularLocation>
        <location evidence="1">Nucleus</location>
    </subcellularLocation>
</comment>
<dbReference type="InterPro" id="IPR011026">
    <property type="entry name" value="WAS_C"/>
</dbReference>
<dbReference type="Pfam" id="PF02205">
    <property type="entry name" value="WH2"/>
    <property type="match status" value="1"/>
</dbReference>
<evidence type="ECO:0000256" key="3">
    <source>
        <dbReference type="ARBA" id="ARBA00022490"/>
    </source>
</evidence>
<feature type="domain" description="WH2" evidence="11">
    <location>
        <begin position="127"/>
        <end position="147"/>
    </location>
</feature>
<feature type="region of interest" description="Disordered" evidence="8">
    <location>
        <begin position="108"/>
        <end position="220"/>
    </location>
</feature>
<feature type="compositionally biased region" description="Basic and acidic residues" evidence="8">
    <location>
        <begin position="147"/>
        <end position="156"/>
    </location>
</feature>
<evidence type="ECO:0000256" key="5">
    <source>
        <dbReference type="ARBA" id="ARBA00022737"/>
    </source>
</evidence>
<dbReference type="InParanoid" id="A0A163KBS8"/>
<feature type="compositionally biased region" description="Low complexity" evidence="8">
    <location>
        <begin position="157"/>
        <end position="179"/>
    </location>
</feature>